<evidence type="ECO:0000313" key="2">
    <source>
        <dbReference type="Proteomes" id="UP000323866"/>
    </source>
</evidence>
<reference evidence="1 2" key="2">
    <citation type="submission" date="2019-09" db="EMBL/GenBank/DDBJ databases">
        <title>A bacterium isolated from glacier soil.</title>
        <authorList>
            <person name="Liu Q."/>
        </authorList>
    </citation>
    <scope>NUCLEOTIDE SEQUENCE [LARGE SCALE GENOMIC DNA]</scope>
    <source>
        <strain evidence="1 2">MDT1-10-3</strain>
    </source>
</reference>
<organism evidence="1 2">
    <name type="scientific">Rufibacter glacialis</name>
    <dbReference type="NCBI Taxonomy" id="1259555"/>
    <lineage>
        <taxon>Bacteria</taxon>
        <taxon>Pseudomonadati</taxon>
        <taxon>Bacteroidota</taxon>
        <taxon>Cytophagia</taxon>
        <taxon>Cytophagales</taxon>
        <taxon>Hymenobacteraceae</taxon>
        <taxon>Rufibacter</taxon>
    </lineage>
</organism>
<protein>
    <submittedName>
        <fullName evidence="1">Uncharacterized protein</fullName>
    </submittedName>
</protein>
<dbReference type="Proteomes" id="UP000323866">
    <property type="component" value="Unassembled WGS sequence"/>
</dbReference>
<comment type="caution">
    <text evidence="1">The sequence shown here is derived from an EMBL/GenBank/DDBJ whole genome shotgun (WGS) entry which is preliminary data.</text>
</comment>
<dbReference type="EMBL" id="VKKZ01000022">
    <property type="protein sequence ID" value="KAA6432518.1"/>
    <property type="molecule type" value="Genomic_DNA"/>
</dbReference>
<reference evidence="1 2" key="1">
    <citation type="submission" date="2019-07" db="EMBL/GenBank/DDBJ databases">
        <authorList>
            <person name="Qu J.-H."/>
        </authorList>
    </citation>
    <scope>NUCLEOTIDE SEQUENCE [LARGE SCALE GENOMIC DNA]</scope>
    <source>
        <strain evidence="1 2">MDT1-10-3</strain>
    </source>
</reference>
<evidence type="ECO:0000313" key="1">
    <source>
        <dbReference type="EMBL" id="KAA6432518.1"/>
    </source>
</evidence>
<sequence>MMKNLGSLLPGLKASSPLPNNKFRWHFSGELYHLTKEEAREQVPEPIGLRTLQDGSPEKGFFL</sequence>
<accession>A0A5M8QBJ6</accession>
<dbReference type="AlphaFoldDB" id="A0A5M8QBJ6"/>
<proteinExistence type="predicted"/>
<name>A0A5M8QBJ6_9BACT</name>
<gene>
    <name evidence="1" type="ORF">FOE74_15600</name>
</gene>